<dbReference type="InterPro" id="IPR010559">
    <property type="entry name" value="Sig_transdc_His_kin_internal"/>
</dbReference>
<comment type="caution">
    <text evidence="10">The sequence shown here is derived from an EMBL/GenBank/DDBJ whole genome shotgun (WGS) entry which is preliminary data.</text>
</comment>
<dbReference type="InterPro" id="IPR004358">
    <property type="entry name" value="Sig_transdc_His_kin-like_C"/>
</dbReference>
<sequence length="597" mass="67493">MIFQYVQRFPSSLVAQLTVIIILLISFPTLVFTLFTLQQQSAMTREELVDSSFDSTVQIANQINSELKSYAAISNLFYLDDSLNAALLDYRDGRITAAQARPLIYDISNRYNAGMSGRSFSVLVVAEDGTSFGNALFGSQNFHLDLSQRDWYSMLFSTTQTRQLWVKDSYLDSLFSANGYPNIYLVRKLHDRQDWSDAGTLILMISELEIERIYSSYVSDQQSLFILGRDMQTVSSIDNLQVRSFPEDVQTQLLSYSGSFSPAGLEQVGLITYYTIGSPQWKLVYCHDTASILHPFESSHFQYLLLMAVCLVVSVILTTLVVRHYISPIKTLREQMNEVQKGNLDSHLPITANNEIGQLTAHFNLMQDSINLLMQRLVEESEAKRSAEIKALQSQINPHFLYNTLASLRFMIFSGDKERADNIVVSLIHLMKNALSNSQRFVTIDMELRLLDDYIRIQQYTFAHPFAVEIDVTAEVRRCYTIKLLLQPIVENAIFHGLKPKATDCLLQIVGRCGGDCVDLYIRDNGVGFDPEQTAPKASPISTGIGLSNVNERIHLHFGKHYGAHIISAPGAGTEVHIHLPKLKEEEDCKPYEDSDR</sequence>
<dbReference type="SUPFAM" id="SSF55874">
    <property type="entry name" value="ATPase domain of HSP90 chaperone/DNA topoisomerase II/histidine kinase"/>
    <property type="match status" value="1"/>
</dbReference>
<evidence type="ECO:0000256" key="6">
    <source>
        <dbReference type="ARBA" id="ARBA00022777"/>
    </source>
</evidence>
<dbReference type="PANTHER" id="PTHR34220:SF7">
    <property type="entry name" value="SENSOR HISTIDINE KINASE YPDA"/>
    <property type="match status" value="1"/>
</dbReference>
<dbReference type="SMART" id="SM00304">
    <property type="entry name" value="HAMP"/>
    <property type="match status" value="1"/>
</dbReference>
<evidence type="ECO:0000313" key="10">
    <source>
        <dbReference type="EMBL" id="HJB12297.1"/>
    </source>
</evidence>
<protein>
    <recommendedName>
        <fullName evidence="3">histidine kinase</fullName>
        <ecNumber evidence="3">2.7.13.3</ecNumber>
    </recommendedName>
</protein>
<accession>A0A9D2LGN4</accession>
<dbReference type="InterPro" id="IPR050640">
    <property type="entry name" value="Bact_2-comp_sensor_kinase"/>
</dbReference>
<keyword evidence="7" id="KW-0902">Two-component regulatory system</keyword>
<evidence type="ECO:0000259" key="9">
    <source>
        <dbReference type="PROSITE" id="PS50885"/>
    </source>
</evidence>
<feature type="transmembrane region" description="Helical" evidence="8">
    <location>
        <begin position="13"/>
        <end position="37"/>
    </location>
</feature>
<dbReference type="PROSITE" id="PS50885">
    <property type="entry name" value="HAMP"/>
    <property type="match status" value="1"/>
</dbReference>
<evidence type="ECO:0000256" key="4">
    <source>
        <dbReference type="ARBA" id="ARBA00022553"/>
    </source>
</evidence>
<name>A0A9D2LGN4_9FIRM</name>
<dbReference type="Pfam" id="PF06580">
    <property type="entry name" value="His_kinase"/>
    <property type="match status" value="1"/>
</dbReference>
<dbReference type="InterPro" id="IPR003594">
    <property type="entry name" value="HATPase_dom"/>
</dbReference>
<dbReference type="InterPro" id="IPR003660">
    <property type="entry name" value="HAMP_dom"/>
</dbReference>
<evidence type="ECO:0000256" key="5">
    <source>
        <dbReference type="ARBA" id="ARBA00022679"/>
    </source>
</evidence>
<dbReference type="EMBL" id="DWZJ01000008">
    <property type="protein sequence ID" value="HJB12297.1"/>
    <property type="molecule type" value="Genomic_DNA"/>
</dbReference>
<evidence type="ECO:0000256" key="1">
    <source>
        <dbReference type="ARBA" id="ARBA00000085"/>
    </source>
</evidence>
<dbReference type="CDD" id="cd06225">
    <property type="entry name" value="HAMP"/>
    <property type="match status" value="1"/>
</dbReference>
<evidence type="ECO:0000256" key="7">
    <source>
        <dbReference type="ARBA" id="ARBA00023012"/>
    </source>
</evidence>
<comment type="catalytic activity">
    <reaction evidence="1">
        <text>ATP + protein L-histidine = ADP + protein N-phospho-L-histidine.</text>
        <dbReference type="EC" id="2.7.13.3"/>
    </reaction>
</comment>
<dbReference type="EC" id="2.7.13.3" evidence="3"/>
<dbReference type="Proteomes" id="UP000823824">
    <property type="component" value="Unassembled WGS sequence"/>
</dbReference>
<dbReference type="Gene3D" id="6.10.340.10">
    <property type="match status" value="1"/>
</dbReference>
<keyword evidence="8" id="KW-1133">Transmembrane helix</keyword>
<dbReference type="GO" id="GO:0000155">
    <property type="term" value="F:phosphorelay sensor kinase activity"/>
    <property type="evidence" value="ECO:0007669"/>
    <property type="project" value="InterPro"/>
</dbReference>
<evidence type="ECO:0000313" key="11">
    <source>
        <dbReference type="Proteomes" id="UP000823824"/>
    </source>
</evidence>
<keyword evidence="8" id="KW-0472">Membrane</keyword>
<proteinExistence type="predicted"/>
<dbReference type="SUPFAM" id="SSF158472">
    <property type="entry name" value="HAMP domain-like"/>
    <property type="match status" value="1"/>
</dbReference>
<feature type="domain" description="HAMP" evidence="9">
    <location>
        <begin position="323"/>
        <end position="375"/>
    </location>
</feature>
<dbReference type="Pfam" id="PF00672">
    <property type="entry name" value="HAMP"/>
    <property type="match status" value="1"/>
</dbReference>
<gene>
    <name evidence="10" type="ORF">H9787_01135</name>
</gene>
<keyword evidence="6 10" id="KW-0418">Kinase</keyword>
<evidence type="ECO:0000256" key="2">
    <source>
        <dbReference type="ARBA" id="ARBA00004370"/>
    </source>
</evidence>
<reference evidence="10" key="2">
    <citation type="submission" date="2021-04" db="EMBL/GenBank/DDBJ databases">
        <authorList>
            <person name="Gilroy R."/>
        </authorList>
    </citation>
    <scope>NUCLEOTIDE SEQUENCE</scope>
    <source>
        <strain evidence="10">ChiBcec18-1249</strain>
    </source>
</reference>
<feature type="transmembrane region" description="Helical" evidence="8">
    <location>
        <begin position="303"/>
        <end position="326"/>
    </location>
</feature>
<keyword evidence="8" id="KW-0812">Transmembrane</keyword>
<dbReference type="GO" id="GO:0016020">
    <property type="term" value="C:membrane"/>
    <property type="evidence" value="ECO:0007669"/>
    <property type="project" value="UniProtKB-SubCell"/>
</dbReference>
<dbReference type="Gene3D" id="3.30.565.10">
    <property type="entry name" value="Histidine kinase-like ATPase, C-terminal domain"/>
    <property type="match status" value="1"/>
</dbReference>
<organism evidence="10 11">
    <name type="scientific">Candidatus Oscillibacter excrementigallinarum</name>
    <dbReference type="NCBI Taxonomy" id="2838716"/>
    <lineage>
        <taxon>Bacteria</taxon>
        <taxon>Bacillati</taxon>
        <taxon>Bacillota</taxon>
        <taxon>Clostridia</taxon>
        <taxon>Eubacteriales</taxon>
        <taxon>Oscillospiraceae</taxon>
        <taxon>Oscillibacter</taxon>
    </lineage>
</organism>
<dbReference type="InterPro" id="IPR036890">
    <property type="entry name" value="HATPase_C_sf"/>
</dbReference>
<dbReference type="PANTHER" id="PTHR34220">
    <property type="entry name" value="SENSOR HISTIDINE KINASE YPDA"/>
    <property type="match status" value="1"/>
</dbReference>
<dbReference type="PRINTS" id="PR00344">
    <property type="entry name" value="BCTRLSENSOR"/>
</dbReference>
<dbReference type="Pfam" id="PF02518">
    <property type="entry name" value="HATPase_c"/>
    <property type="match status" value="1"/>
</dbReference>
<evidence type="ECO:0000256" key="3">
    <source>
        <dbReference type="ARBA" id="ARBA00012438"/>
    </source>
</evidence>
<dbReference type="SMART" id="SM00387">
    <property type="entry name" value="HATPase_c"/>
    <property type="match status" value="1"/>
</dbReference>
<keyword evidence="4" id="KW-0597">Phosphoprotein</keyword>
<reference evidence="10" key="1">
    <citation type="journal article" date="2021" name="PeerJ">
        <title>Extensive microbial diversity within the chicken gut microbiome revealed by metagenomics and culture.</title>
        <authorList>
            <person name="Gilroy R."/>
            <person name="Ravi A."/>
            <person name="Getino M."/>
            <person name="Pursley I."/>
            <person name="Horton D.L."/>
            <person name="Alikhan N.F."/>
            <person name="Baker D."/>
            <person name="Gharbi K."/>
            <person name="Hall N."/>
            <person name="Watson M."/>
            <person name="Adriaenssens E.M."/>
            <person name="Foster-Nyarko E."/>
            <person name="Jarju S."/>
            <person name="Secka A."/>
            <person name="Antonio M."/>
            <person name="Oren A."/>
            <person name="Chaudhuri R.R."/>
            <person name="La Ragione R."/>
            <person name="Hildebrand F."/>
            <person name="Pallen M.J."/>
        </authorList>
    </citation>
    <scope>NUCLEOTIDE SEQUENCE</scope>
    <source>
        <strain evidence="10">ChiBcec18-1249</strain>
    </source>
</reference>
<dbReference type="AlphaFoldDB" id="A0A9D2LGN4"/>
<evidence type="ECO:0000256" key="8">
    <source>
        <dbReference type="SAM" id="Phobius"/>
    </source>
</evidence>
<comment type="subcellular location">
    <subcellularLocation>
        <location evidence="2">Membrane</location>
    </subcellularLocation>
</comment>
<keyword evidence="5" id="KW-0808">Transferase</keyword>